<dbReference type="InParanoid" id="A0A0C2WQ59"/>
<dbReference type="Proteomes" id="UP000054549">
    <property type="component" value="Unassembled WGS sequence"/>
</dbReference>
<proteinExistence type="predicted"/>
<accession>A0A0C2WQ59</accession>
<evidence type="ECO:0000313" key="1">
    <source>
        <dbReference type="EMBL" id="KIL58383.1"/>
    </source>
</evidence>
<sequence>MDTSRIPDQKSVINAFLYELKRGNATYQGHSGVVQSPEWKSLDILILRDLICQAVGNGLSVIRSLENFHYA</sequence>
<gene>
    <name evidence="1" type="ORF">M378DRAFT_170638</name>
</gene>
<dbReference type="EMBL" id="KN818339">
    <property type="protein sequence ID" value="KIL58383.1"/>
    <property type="molecule type" value="Genomic_DNA"/>
</dbReference>
<dbReference type="AlphaFoldDB" id="A0A0C2WQ59"/>
<evidence type="ECO:0000313" key="2">
    <source>
        <dbReference type="Proteomes" id="UP000054549"/>
    </source>
</evidence>
<protein>
    <submittedName>
        <fullName evidence="1">Uncharacterized protein</fullName>
    </submittedName>
</protein>
<name>A0A0C2WQ59_AMAMK</name>
<organism evidence="1 2">
    <name type="scientific">Amanita muscaria (strain Koide BX008)</name>
    <dbReference type="NCBI Taxonomy" id="946122"/>
    <lineage>
        <taxon>Eukaryota</taxon>
        <taxon>Fungi</taxon>
        <taxon>Dikarya</taxon>
        <taxon>Basidiomycota</taxon>
        <taxon>Agaricomycotina</taxon>
        <taxon>Agaricomycetes</taxon>
        <taxon>Agaricomycetidae</taxon>
        <taxon>Agaricales</taxon>
        <taxon>Pluteineae</taxon>
        <taxon>Amanitaceae</taxon>
        <taxon>Amanita</taxon>
    </lineage>
</organism>
<reference evidence="1 2" key="1">
    <citation type="submission" date="2014-04" db="EMBL/GenBank/DDBJ databases">
        <title>Evolutionary Origins and Diversification of the Mycorrhizal Mutualists.</title>
        <authorList>
            <consortium name="DOE Joint Genome Institute"/>
            <consortium name="Mycorrhizal Genomics Consortium"/>
            <person name="Kohler A."/>
            <person name="Kuo A."/>
            <person name="Nagy L.G."/>
            <person name="Floudas D."/>
            <person name="Copeland A."/>
            <person name="Barry K.W."/>
            <person name="Cichocki N."/>
            <person name="Veneault-Fourrey C."/>
            <person name="LaButti K."/>
            <person name="Lindquist E.A."/>
            <person name="Lipzen A."/>
            <person name="Lundell T."/>
            <person name="Morin E."/>
            <person name="Murat C."/>
            <person name="Riley R."/>
            <person name="Ohm R."/>
            <person name="Sun H."/>
            <person name="Tunlid A."/>
            <person name="Henrissat B."/>
            <person name="Grigoriev I.V."/>
            <person name="Hibbett D.S."/>
            <person name="Martin F."/>
        </authorList>
    </citation>
    <scope>NUCLEOTIDE SEQUENCE [LARGE SCALE GENOMIC DNA]</scope>
    <source>
        <strain evidence="1 2">Koide BX008</strain>
    </source>
</reference>
<keyword evidence="2" id="KW-1185">Reference proteome</keyword>
<dbReference type="HOGENOM" id="CLU_2739473_0_0_1"/>